<name>A0A517DZ91_9FIRM</name>
<dbReference type="EMBL" id="CP036259">
    <property type="protein sequence ID" value="QDR82669.1"/>
    <property type="molecule type" value="Genomic_DNA"/>
</dbReference>
<protein>
    <submittedName>
        <fullName evidence="4">Leucine-, isoleucine-, valine-, threonine-, and alanine-binding protein</fullName>
    </submittedName>
</protein>
<dbReference type="CDD" id="cd06342">
    <property type="entry name" value="PBP1_ABC_LIVBP-like"/>
    <property type="match status" value="1"/>
</dbReference>
<evidence type="ECO:0000256" key="2">
    <source>
        <dbReference type="ARBA" id="ARBA00022729"/>
    </source>
</evidence>
<evidence type="ECO:0000256" key="1">
    <source>
        <dbReference type="ARBA" id="ARBA00010062"/>
    </source>
</evidence>
<dbReference type="Pfam" id="PF13458">
    <property type="entry name" value="Peripla_BP_6"/>
    <property type="match status" value="1"/>
</dbReference>
<gene>
    <name evidence="4" type="primary">braC_2</name>
    <name evidence="4" type="ORF">SPTER_40980</name>
</gene>
<reference evidence="4 5" key="1">
    <citation type="submission" date="2019-02" db="EMBL/GenBank/DDBJ databases">
        <title>Closed genome of Sporomusa termitida DSM 4440.</title>
        <authorList>
            <person name="Poehlein A."/>
            <person name="Daniel R."/>
        </authorList>
    </citation>
    <scope>NUCLEOTIDE SEQUENCE [LARGE SCALE GENOMIC DNA]</scope>
    <source>
        <strain evidence="4 5">DSM 4440</strain>
    </source>
</reference>
<evidence type="ECO:0000313" key="5">
    <source>
        <dbReference type="Proteomes" id="UP000320776"/>
    </source>
</evidence>
<dbReference type="KEGG" id="sted:SPTER_40980"/>
<evidence type="ECO:0000259" key="3">
    <source>
        <dbReference type="Pfam" id="PF13458"/>
    </source>
</evidence>
<evidence type="ECO:0000313" key="4">
    <source>
        <dbReference type="EMBL" id="QDR82669.1"/>
    </source>
</evidence>
<feature type="domain" description="Leucine-binding protein" evidence="3">
    <location>
        <begin position="31"/>
        <end position="357"/>
    </location>
</feature>
<dbReference type="Gene3D" id="3.40.50.2300">
    <property type="match status" value="2"/>
</dbReference>
<sequence length="388" mass="40944">MKKWVISLTLVMFVLAGVLSGCGGSTNKVAKIGFVGPLTGGNAAIGVGMKNSVELAINQANAAGKLPYKLELVAVDDAGDPTTAVNAANKLTSDPNIVGVVAHFNSGAALATVPVFHKNGLSAVIAAAIHPNITKDGFKEITRVITAADIQNEVAGNVAAKDWGLKTFAVIHDKTDYGKTNAEQFIASVKNNGGEVVSFDGVSVGQQDFSALLTTIKSKNPDMVFFGGVATEAALIKRQMTELKLAAIFMSDSGILSDTFNKIAGPAADGTLAHGIGKPLEDLPGGKDFIKAYADAKYAEPHEAYAPFAYDAANIIIKGIEQVGPDRAKLVEAIRGITNFQGILGETTFDEKGQTRLKIITTYISEDGKWVPYYRSTLKVKDKQIQKN</sequence>
<keyword evidence="2" id="KW-0732">Signal</keyword>
<accession>A0A517DZ91</accession>
<dbReference type="SUPFAM" id="SSF53822">
    <property type="entry name" value="Periplasmic binding protein-like I"/>
    <property type="match status" value="1"/>
</dbReference>
<dbReference type="PANTHER" id="PTHR47151:SF2">
    <property type="entry name" value="AMINO ACID BINDING PROTEIN"/>
    <property type="match status" value="1"/>
</dbReference>
<dbReference type="AlphaFoldDB" id="A0A517DZ91"/>
<comment type="similarity">
    <text evidence="1">Belongs to the leucine-binding protein family.</text>
</comment>
<dbReference type="PROSITE" id="PS51257">
    <property type="entry name" value="PROKAR_LIPOPROTEIN"/>
    <property type="match status" value="1"/>
</dbReference>
<dbReference type="InterPro" id="IPR028082">
    <property type="entry name" value="Peripla_BP_I"/>
</dbReference>
<dbReference type="InterPro" id="IPR028081">
    <property type="entry name" value="Leu-bd"/>
</dbReference>
<dbReference type="PANTHER" id="PTHR47151">
    <property type="entry name" value="LEU/ILE/VAL-BINDING ABC TRANSPORTER SUBUNIT"/>
    <property type="match status" value="1"/>
</dbReference>
<organism evidence="4 5">
    <name type="scientific">Sporomusa termitida</name>
    <dbReference type="NCBI Taxonomy" id="2377"/>
    <lineage>
        <taxon>Bacteria</taxon>
        <taxon>Bacillati</taxon>
        <taxon>Bacillota</taxon>
        <taxon>Negativicutes</taxon>
        <taxon>Selenomonadales</taxon>
        <taxon>Sporomusaceae</taxon>
        <taxon>Sporomusa</taxon>
    </lineage>
</organism>
<dbReference type="RefSeq" id="WP_170233345.1">
    <property type="nucleotide sequence ID" value="NZ_CP036259.1"/>
</dbReference>
<dbReference type="Proteomes" id="UP000320776">
    <property type="component" value="Chromosome"/>
</dbReference>
<proteinExistence type="inferred from homology"/>
<keyword evidence="5" id="KW-1185">Reference proteome</keyword>